<dbReference type="Gene3D" id="3.30.420.10">
    <property type="entry name" value="Ribonuclease H-like superfamily/Ribonuclease H"/>
    <property type="match status" value="1"/>
</dbReference>
<organism evidence="3 5">
    <name type="scientific">Mammaliicoccus vitulinus</name>
    <dbReference type="NCBI Taxonomy" id="71237"/>
    <lineage>
        <taxon>Bacteria</taxon>
        <taxon>Bacillati</taxon>
        <taxon>Bacillota</taxon>
        <taxon>Bacilli</taxon>
        <taxon>Bacillales</taxon>
        <taxon>Staphylococcaceae</taxon>
        <taxon>Mammaliicoccus</taxon>
    </lineage>
</organism>
<sequence length="298" mass="35597">MRKQKSEIVKIITELHETLNIKLSILFKVAKLAKSVYYYWINQFNKPNKDDELIKVIKEICKESNYTYGYRRVTQDLSNRGIKVNHKKVRRLMKELGLSCSKFTHRGRKFRSFKGKVGKVAKNIINRRFKTHVPFQKIVTDITEFKLKNGQKLYLSPFMDLYSSEIISFEISKRPSLEIVINPLKEMIAMRPDLSYRLTIHSDQGWHYQHSQYTKLLKANKVFQSMSRKGNCLDNSVMENFFGLLKQEMYYGQEFEDFQQLEQAIHRYIHFYNNERIKSKLKGLSPKKFRKQTFQISY</sequence>
<dbReference type="NCBIfam" id="NF033516">
    <property type="entry name" value="transpos_IS3"/>
    <property type="match status" value="1"/>
</dbReference>
<proteinExistence type="predicted"/>
<dbReference type="Proteomes" id="UP000627155">
    <property type="component" value="Chromosome"/>
</dbReference>
<dbReference type="PROSITE" id="PS50994">
    <property type="entry name" value="INTEGRASE"/>
    <property type="match status" value="1"/>
</dbReference>
<keyword evidence="5" id="KW-1185">Reference proteome</keyword>
<protein>
    <submittedName>
        <fullName evidence="3">IS3 family transposase</fullName>
    </submittedName>
</protein>
<dbReference type="PANTHER" id="PTHR46889">
    <property type="entry name" value="TRANSPOSASE INSF FOR INSERTION SEQUENCE IS3B-RELATED"/>
    <property type="match status" value="1"/>
</dbReference>
<dbReference type="Pfam" id="PF13276">
    <property type="entry name" value="HTH_21"/>
    <property type="match status" value="1"/>
</dbReference>
<dbReference type="InterPro" id="IPR050900">
    <property type="entry name" value="Transposase_IS3/IS150/IS904"/>
</dbReference>
<dbReference type="SUPFAM" id="SSF53098">
    <property type="entry name" value="Ribonuclease H-like"/>
    <property type="match status" value="1"/>
</dbReference>
<dbReference type="Pfam" id="PF00665">
    <property type="entry name" value="rve"/>
    <property type="match status" value="1"/>
</dbReference>
<feature type="domain" description="Integrase catalytic" evidence="2">
    <location>
        <begin position="130"/>
        <end position="294"/>
    </location>
</feature>
<reference evidence="3 5" key="1">
    <citation type="submission" date="2021-02" db="EMBL/GenBank/DDBJ databases">
        <title>FDA dAtabase for Regulatory Grade micrObial Sequences (FDA-ARGOS): Supporting development and validation of Infectious Disease Dx tests.</title>
        <authorList>
            <person name="Sproer C."/>
            <person name="Gronow S."/>
            <person name="Severitt S."/>
            <person name="Schroder I."/>
            <person name="Tallon L."/>
            <person name="Sadzewicz L."/>
            <person name="Zhao X."/>
            <person name="Boylan J."/>
            <person name="Ott S."/>
            <person name="Bowen H."/>
            <person name="Vavikolanu K."/>
            <person name="Mehta A."/>
            <person name="Aluvathingal J."/>
            <person name="Nadendla S."/>
            <person name="Lowell S."/>
            <person name="Myers T."/>
            <person name="Yan Y."/>
            <person name="Sichtig H."/>
        </authorList>
    </citation>
    <scope>NUCLEOTIDE SEQUENCE [LARGE SCALE GENOMIC DNA]</scope>
    <source>
        <strain evidence="3 5">FDAARGOS_1207</strain>
    </source>
</reference>
<dbReference type="EMBL" id="CP069486">
    <property type="protein sequence ID" value="QRO86353.1"/>
    <property type="molecule type" value="Genomic_DNA"/>
</dbReference>
<dbReference type="InterPro" id="IPR036397">
    <property type="entry name" value="RNaseH_sf"/>
</dbReference>
<comment type="function">
    <text evidence="1">Involved in the transposition of the insertion sequence.</text>
</comment>
<name>A0ABX7HI50_9STAP</name>
<dbReference type="InterPro" id="IPR001584">
    <property type="entry name" value="Integrase_cat-core"/>
</dbReference>
<dbReference type="Pfam" id="PF13333">
    <property type="entry name" value="rve_2"/>
    <property type="match status" value="1"/>
</dbReference>
<gene>
    <name evidence="3" type="ORF">I6J37_03010</name>
    <name evidence="4" type="ORF">I6J37_05710</name>
</gene>
<evidence type="ECO:0000259" key="2">
    <source>
        <dbReference type="PROSITE" id="PS50994"/>
    </source>
</evidence>
<dbReference type="InterPro" id="IPR048020">
    <property type="entry name" value="Transpos_IS3"/>
</dbReference>
<dbReference type="RefSeq" id="WP_204107879.1">
    <property type="nucleotide sequence ID" value="NZ_CP069486.1"/>
</dbReference>
<evidence type="ECO:0000313" key="3">
    <source>
        <dbReference type="EMBL" id="QRO86326.1"/>
    </source>
</evidence>
<dbReference type="InterPro" id="IPR025948">
    <property type="entry name" value="HTH-like_dom"/>
</dbReference>
<accession>A0ABX7HI50</accession>
<dbReference type="PANTHER" id="PTHR46889:SF4">
    <property type="entry name" value="TRANSPOSASE INSO FOR INSERTION SEQUENCE ELEMENT IS911B-RELATED"/>
    <property type="match status" value="1"/>
</dbReference>
<dbReference type="InterPro" id="IPR012337">
    <property type="entry name" value="RNaseH-like_sf"/>
</dbReference>
<evidence type="ECO:0000256" key="1">
    <source>
        <dbReference type="ARBA" id="ARBA00002286"/>
    </source>
</evidence>
<evidence type="ECO:0000313" key="5">
    <source>
        <dbReference type="Proteomes" id="UP000627155"/>
    </source>
</evidence>
<evidence type="ECO:0000313" key="4">
    <source>
        <dbReference type="EMBL" id="QRO86353.1"/>
    </source>
</evidence>
<dbReference type="EMBL" id="CP069486">
    <property type="protein sequence ID" value="QRO86326.1"/>
    <property type="molecule type" value="Genomic_DNA"/>
</dbReference>